<reference evidence="2" key="1">
    <citation type="journal article" date="2023" name="Mol. Biol. Evol.">
        <title>Third-Generation Sequencing Reveals the Adaptive Role of the Epigenome in Three Deep-Sea Polychaetes.</title>
        <authorList>
            <person name="Perez M."/>
            <person name="Aroh O."/>
            <person name="Sun Y."/>
            <person name="Lan Y."/>
            <person name="Juniper S.K."/>
            <person name="Young C.R."/>
            <person name="Angers B."/>
            <person name="Qian P.Y."/>
        </authorList>
    </citation>
    <scope>NUCLEOTIDE SEQUENCE</scope>
    <source>
        <strain evidence="2">P08H-3</strain>
    </source>
</reference>
<name>A0AAD9JY10_9ANNE</name>
<feature type="region of interest" description="Disordered" evidence="1">
    <location>
        <begin position="165"/>
        <end position="186"/>
    </location>
</feature>
<dbReference type="Proteomes" id="UP001208570">
    <property type="component" value="Unassembled WGS sequence"/>
</dbReference>
<feature type="region of interest" description="Disordered" evidence="1">
    <location>
        <begin position="202"/>
        <end position="228"/>
    </location>
</feature>
<protein>
    <submittedName>
        <fullName evidence="2">Uncharacterized protein</fullName>
    </submittedName>
</protein>
<feature type="compositionally biased region" description="Basic residues" evidence="1">
    <location>
        <begin position="171"/>
        <end position="181"/>
    </location>
</feature>
<gene>
    <name evidence="2" type="ORF">LSH36_137g05045</name>
</gene>
<dbReference type="AlphaFoldDB" id="A0AAD9JY10"/>
<keyword evidence="3" id="KW-1185">Reference proteome</keyword>
<organism evidence="2 3">
    <name type="scientific">Paralvinella palmiformis</name>
    <dbReference type="NCBI Taxonomy" id="53620"/>
    <lineage>
        <taxon>Eukaryota</taxon>
        <taxon>Metazoa</taxon>
        <taxon>Spiralia</taxon>
        <taxon>Lophotrochozoa</taxon>
        <taxon>Annelida</taxon>
        <taxon>Polychaeta</taxon>
        <taxon>Sedentaria</taxon>
        <taxon>Canalipalpata</taxon>
        <taxon>Terebellida</taxon>
        <taxon>Terebelliformia</taxon>
        <taxon>Alvinellidae</taxon>
        <taxon>Paralvinella</taxon>
    </lineage>
</organism>
<evidence type="ECO:0000256" key="1">
    <source>
        <dbReference type="SAM" id="MobiDB-lite"/>
    </source>
</evidence>
<accession>A0AAD9JY10</accession>
<sequence>MPQKKPIVLRNTRHVDGIKEMIDIVRNQQAPVIQKASGSDMTLQRRNPLPGITTSSGGSDASPRSGVLDPRWQNVSNSVETENTDNDLDYDFDNDDFDPQLVAPGLRTPSPAMRSGSVMSSKSSHVLGLSRSLDTSILSKQMSNVKSRRRMSFQEVDQTAVNRSVRNLPPVRRRNNSRRSRPTAPVPLLDLSKVIALTPDEEEFAEASTYSPTDPPSPELNDMFVEER</sequence>
<feature type="region of interest" description="Disordered" evidence="1">
    <location>
        <begin position="33"/>
        <end position="88"/>
    </location>
</feature>
<comment type="caution">
    <text evidence="2">The sequence shown here is derived from an EMBL/GenBank/DDBJ whole genome shotgun (WGS) entry which is preliminary data.</text>
</comment>
<dbReference type="EMBL" id="JAODUP010000137">
    <property type="protein sequence ID" value="KAK2160260.1"/>
    <property type="molecule type" value="Genomic_DNA"/>
</dbReference>
<evidence type="ECO:0000313" key="3">
    <source>
        <dbReference type="Proteomes" id="UP001208570"/>
    </source>
</evidence>
<proteinExistence type="predicted"/>
<evidence type="ECO:0000313" key="2">
    <source>
        <dbReference type="EMBL" id="KAK2160260.1"/>
    </source>
</evidence>
<feature type="compositionally biased region" description="Polar residues" evidence="1">
    <location>
        <begin position="33"/>
        <end position="45"/>
    </location>
</feature>